<evidence type="ECO:0000313" key="1">
    <source>
        <dbReference type="EMBL" id="GBP00081.1"/>
    </source>
</evidence>
<evidence type="ECO:0000313" key="2">
    <source>
        <dbReference type="Proteomes" id="UP000299102"/>
    </source>
</evidence>
<accession>A0A4C1SG48</accession>
<organism evidence="1 2">
    <name type="scientific">Eumeta variegata</name>
    <name type="common">Bagworm moth</name>
    <name type="synonym">Eumeta japonica</name>
    <dbReference type="NCBI Taxonomy" id="151549"/>
    <lineage>
        <taxon>Eukaryota</taxon>
        <taxon>Metazoa</taxon>
        <taxon>Ecdysozoa</taxon>
        <taxon>Arthropoda</taxon>
        <taxon>Hexapoda</taxon>
        <taxon>Insecta</taxon>
        <taxon>Pterygota</taxon>
        <taxon>Neoptera</taxon>
        <taxon>Endopterygota</taxon>
        <taxon>Lepidoptera</taxon>
        <taxon>Glossata</taxon>
        <taxon>Ditrysia</taxon>
        <taxon>Tineoidea</taxon>
        <taxon>Psychidae</taxon>
        <taxon>Oiketicinae</taxon>
        <taxon>Eumeta</taxon>
    </lineage>
</organism>
<reference evidence="1 2" key="1">
    <citation type="journal article" date="2019" name="Commun. Biol.">
        <title>The bagworm genome reveals a unique fibroin gene that provides high tensile strength.</title>
        <authorList>
            <person name="Kono N."/>
            <person name="Nakamura H."/>
            <person name="Ohtoshi R."/>
            <person name="Tomita M."/>
            <person name="Numata K."/>
            <person name="Arakawa K."/>
        </authorList>
    </citation>
    <scope>NUCLEOTIDE SEQUENCE [LARGE SCALE GENOMIC DNA]</scope>
</reference>
<keyword evidence="2" id="KW-1185">Reference proteome</keyword>
<dbReference type="AlphaFoldDB" id="A0A4C1SG48"/>
<proteinExistence type="predicted"/>
<protein>
    <submittedName>
        <fullName evidence="1">Uncharacterized protein</fullName>
    </submittedName>
</protein>
<comment type="caution">
    <text evidence="1">The sequence shown here is derived from an EMBL/GenBank/DDBJ whole genome shotgun (WGS) entry which is preliminary data.</text>
</comment>
<gene>
    <name evidence="1" type="ORF">EVAR_91123_1</name>
</gene>
<name>A0A4C1SG48_EUMVA</name>
<dbReference type="Proteomes" id="UP000299102">
    <property type="component" value="Unassembled WGS sequence"/>
</dbReference>
<sequence>MGKLLSYHTIVAQTACPLRRICCADHEFLSVQISRSGWDYPCGSTAQHGCNHTMAAGDLWSVPLVIYTSRMDKSNVTFIPKGGRSSHMEAL</sequence>
<dbReference type="EMBL" id="BGZK01003333">
    <property type="protein sequence ID" value="GBP00081.1"/>
    <property type="molecule type" value="Genomic_DNA"/>
</dbReference>
<dbReference type="OrthoDB" id="8063979at2759"/>